<accession>A0A0L0DBX1</accession>
<sequence>MGTLVLATLLALALATASVPPAAAVAWCGATTAVSSRCVVDALPAVTSGTTVAIATSADSLADTSAWAALVRILPPPHRSPPPPSPGYLAITLTNLVPDTRYSLALIHLPSFPAAGCSDGACSDCGIVMAPNRHLYYLSAAGAVASFTFAAASCASTGSAHAVFDDLARAHPLFFAHMGDLYYKDIAESAPWRFASALRQVFDSPTQSALYASTSVVYIHDDHDYGPNDSDAASPARPAALASYLTAVPHYPLASRAAAALPALDAAASPAGAVNGSAAYTRTITPDAVGRTGAFLLTDLRASSNTTTRLGPRQRGWLTGMLERASRHALVVWISSVPWIGAAADGDDSWRGVPHERAFIANELARLNVTNLVMISGDAHMVAIDSGIHTNYANASAWPDSIGGGFPALVAAPLDRIGSTKGGPYTEGCHGFRLWKTHQYGLVRIDDSLEATCVTLSGHRYAHPAPLASLRLCTPFAVAPANAQPGNGASGSCSMAWLPVWAWVTVFFVIVLVAVLAAATCFTVYRLRATWAHSRLARQSAPRHPTFRPDVVGMDELQPTTSVIRRRRTSRRRIQASDGRGKPSHRRRRRRKTRRTDAAVASAAGSHPVALDMLVAHTPRTLLRLELDDSLSDTPFNPSHDPSWLRPLPLPARHPRAPSPASPSTMSWSSSPAQSSAELSMVSPAHPSLPLPHISSPALRHLPHIQVTPVRPGSGSISRSYSRSGDTELSSDLTRASSLTVSTSTGRQVDQGHEGHEADDSNYDYCDYEYYSYSTEQ</sequence>
<feature type="region of interest" description="Disordered" evidence="1">
    <location>
        <begin position="707"/>
        <end position="763"/>
    </location>
</feature>
<keyword evidence="6" id="KW-1185">Reference proteome</keyword>
<keyword evidence="2" id="KW-0812">Transmembrane</keyword>
<reference evidence="5 6" key="1">
    <citation type="submission" date="2010-05" db="EMBL/GenBank/DDBJ databases">
        <title>The Genome Sequence of Thecamonas trahens ATCC 50062.</title>
        <authorList>
            <consortium name="The Broad Institute Genome Sequencing Platform"/>
            <person name="Russ C."/>
            <person name="Cuomo C."/>
            <person name="Shea T."/>
            <person name="Young S.K."/>
            <person name="Zeng Q."/>
            <person name="Koehrsen M."/>
            <person name="Haas B."/>
            <person name="Borodovsky M."/>
            <person name="Guigo R."/>
            <person name="Alvarado L."/>
            <person name="Berlin A."/>
            <person name="Bochicchio J."/>
            <person name="Borenstein D."/>
            <person name="Chapman S."/>
            <person name="Chen Z."/>
            <person name="Freedman E."/>
            <person name="Gellesch M."/>
            <person name="Goldberg J."/>
            <person name="Griggs A."/>
            <person name="Gujja S."/>
            <person name="Heilman E."/>
            <person name="Heiman D."/>
            <person name="Hepburn T."/>
            <person name="Howarth C."/>
            <person name="Jen D."/>
            <person name="Larson L."/>
            <person name="Mehta T."/>
            <person name="Park D."/>
            <person name="Pearson M."/>
            <person name="Roberts A."/>
            <person name="Saif S."/>
            <person name="Shenoy N."/>
            <person name="Sisk P."/>
            <person name="Stolte C."/>
            <person name="Sykes S."/>
            <person name="Thomson T."/>
            <person name="Walk T."/>
            <person name="White J."/>
            <person name="Yandava C."/>
            <person name="Burger G."/>
            <person name="Gray M.W."/>
            <person name="Holland P.W.H."/>
            <person name="King N."/>
            <person name="Lang F.B.F."/>
            <person name="Roger A.J."/>
            <person name="Ruiz-Trillo I."/>
            <person name="Lander E."/>
            <person name="Nusbaum C."/>
        </authorList>
    </citation>
    <scope>NUCLEOTIDE SEQUENCE [LARGE SCALE GENOMIC DNA]</scope>
    <source>
        <strain evidence="5 6">ATCC 50062</strain>
    </source>
</reference>
<feature type="transmembrane region" description="Helical" evidence="2">
    <location>
        <begin position="500"/>
        <end position="525"/>
    </location>
</feature>
<dbReference type="PANTHER" id="PTHR33987:SF1">
    <property type="entry name" value="CALCINEURIN-LIKE METALLO-PHOSPHOESTERASE SUPERFAMILY PROTEIN"/>
    <property type="match status" value="1"/>
</dbReference>
<gene>
    <name evidence="5" type="ORF">AMSG_06005</name>
</gene>
<dbReference type="Pfam" id="PF09423">
    <property type="entry name" value="PhoD"/>
    <property type="match status" value="1"/>
</dbReference>
<dbReference type="RefSeq" id="XP_013757522.1">
    <property type="nucleotide sequence ID" value="XM_013902068.1"/>
</dbReference>
<keyword evidence="2" id="KW-0472">Membrane</keyword>
<dbReference type="PANTHER" id="PTHR33987">
    <property type="entry name" value="CALCINEURIN-LIKE METALLO-PHOSPHOESTERASE SUPERFAMILY PROTEIN"/>
    <property type="match status" value="1"/>
</dbReference>
<feature type="compositionally biased region" description="Basic and acidic residues" evidence="1">
    <location>
        <begin position="750"/>
        <end position="759"/>
    </location>
</feature>
<dbReference type="EMBL" id="GL349457">
    <property type="protein sequence ID" value="KNC49735.1"/>
    <property type="molecule type" value="Genomic_DNA"/>
</dbReference>
<feature type="compositionally biased region" description="Polar residues" evidence="1">
    <location>
        <begin position="727"/>
        <end position="748"/>
    </location>
</feature>
<evidence type="ECO:0000256" key="2">
    <source>
        <dbReference type="SAM" id="Phobius"/>
    </source>
</evidence>
<feature type="region of interest" description="Disordered" evidence="1">
    <location>
        <begin position="634"/>
        <end position="684"/>
    </location>
</feature>
<dbReference type="Gene3D" id="3.60.21.70">
    <property type="entry name" value="PhoD-like phosphatase"/>
    <property type="match status" value="1"/>
</dbReference>
<dbReference type="GeneID" id="25565280"/>
<dbReference type="SUPFAM" id="SSF56300">
    <property type="entry name" value="Metallo-dependent phosphatases"/>
    <property type="match status" value="1"/>
</dbReference>
<protein>
    <recommendedName>
        <fullName evidence="4">PhoD-like phosphatase metallophosphatase domain-containing protein</fullName>
    </recommendedName>
</protein>
<dbReference type="AlphaFoldDB" id="A0A0L0DBX1"/>
<feature type="compositionally biased region" description="Low complexity" evidence="1">
    <location>
        <begin position="711"/>
        <end position="724"/>
    </location>
</feature>
<feature type="compositionally biased region" description="Basic residues" evidence="1">
    <location>
        <begin position="564"/>
        <end position="574"/>
    </location>
</feature>
<dbReference type="InterPro" id="IPR038607">
    <property type="entry name" value="PhoD-like_sf"/>
</dbReference>
<feature type="chain" id="PRO_5005537039" description="PhoD-like phosphatase metallophosphatase domain-containing protein" evidence="3">
    <location>
        <begin position="18"/>
        <end position="777"/>
    </location>
</feature>
<keyword evidence="2" id="KW-1133">Transmembrane helix</keyword>
<name>A0A0L0DBX1_THETB</name>
<feature type="region of interest" description="Disordered" evidence="1">
    <location>
        <begin position="558"/>
        <end position="604"/>
    </location>
</feature>
<dbReference type="InterPro" id="IPR029052">
    <property type="entry name" value="Metallo-depent_PP-like"/>
</dbReference>
<feature type="compositionally biased region" description="Low complexity" evidence="1">
    <location>
        <begin position="662"/>
        <end position="684"/>
    </location>
</feature>
<evidence type="ECO:0000313" key="5">
    <source>
        <dbReference type="EMBL" id="KNC49735.1"/>
    </source>
</evidence>
<feature type="domain" description="PhoD-like phosphatase metallophosphatase" evidence="4">
    <location>
        <begin position="303"/>
        <end position="384"/>
    </location>
</feature>
<evidence type="ECO:0000259" key="4">
    <source>
        <dbReference type="Pfam" id="PF09423"/>
    </source>
</evidence>
<feature type="compositionally biased region" description="Basic residues" evidence="1">
    <location>
        <begin position="582"/>
        <end position="594"/>
    </location>
</feature>
<dbReference type="InterPro" id="IPR018946">
    <property type="entry name" value="PhoD-like_MPP"/>
</dbReference>
<evidence type="ECO:0000256" key="3">
    <source>
        <dbReference type="SAM" id="SignalP"/>
    </source>
</evidence>
<organism evidence="5 6">
    <name type="scientific">Thecamonas trahens ATCC 50062</name>
    <dbReference type="NCBI Taxonomy" id="461836"/>
    <lineage>
        <taxon>Eukaryota</taxon>
        <taxon>Apusozoa</taxon>
        <taxon>Apusomonadida</taxon>
        <taxon>Apusomonadidae</taxon>
        <taxon>Thecamonas</taxon>
    </lineage>
</organism>
<keyword evidence="3" id="KW-0732">Signal</keyword>
<proteinExistence type="predicted"/>
<dbReference type="OrthoDB" id="2100241at2759"/>
<feature type="signal peptide" evidence="3">
    <location>
        <begin position="1"/>
        <end position="17"/>
    </location>
</feature>
<evidence type="ECO:0000256" key="1">
    <source>
        <dbReference type="SAM" id="MobiDB-lite"/>
    </source>
</evidence>
<dbReference type="Proteomes" id="UP000054408">
    <property type="component" value="Unassembled WGS sequence"/>
</dbReference>
<evidence type="ECO:0000313" key="6">
    <source>
        <dbReference type="Proteomes" id="UP000054408"/>
    </source>
</evidence>
<feature type="compositionally biased region" description="Pro residues" evidence="1">
    <location>
        <begin position="648"/>
        <end position="661"/>
    </location>
</feature>